<sequence>MRKRYEVGLKKSVYILSEALLFVNFISNDDELKNDAYYFYLLDVFNTRFESINCINSKKAICSGKPYKTSNGKALMSDLLFDKGARIVIGNILFMVNKPVIPTEPLLVIVDTNGANVEPNKLGYDVFVFQIKRTKLRAMGNKGTLYPLDKYGFYCDSRSTSKDRLLGVNCTYEALTNHKYFSKLK</sequence>
<evidence type="ECO:0000313" key="1">
    <source>
        <dbReference type="EMBL" id="HIS82562.1"/>
    </source>
</evidence>
<reference evidence="1" key="1">
    <citation type="submission" date="2020-10" db="EMBL/GenBank/DDBJ databases">
        <authorList>
            <person name="Gilroy R."/>
        </authorList>
    </citation>
    <scope>NUCLEOTIDE SEQUENCE</scope>
    <source>
        <strain evidence="1">CHK152-2994</strain>
    </source>
</reference>
<organism evidence="1 2">
    <name type="scientific">Candidatus Scatenecus faecavium</name>
    <dbReference type="NCBI Taxonomy" id="2840915"/>
    <lineage>
        <taxon>Bacteria</taxon>
        <taxon>Candidatus Scatenecus</taxon>
    </lineage>
</organism>
<comment type="caution">
    <text evidence="1">The sequence shown here is derived from an EMBL/GenBank/DDBJ whole genome shotgun (WGS) entry which is preliminary data.</text>
</comment>
<accession>A0A9D1FUS7</accession>
<gene>
    <name evidence="1" type="ORF">IAD41_03020</name>
</gene>
<name>A0A9D1FUS7_9BACT</name>
<proteinExistence type="predicted"/>
<dbReference type="Proteomes" id="UP000824139">
    <property type="component" value="Unassembled WGS sequence"/>
</dbReference>
<evidence type="ECO:0000313" key="2">
    <source>
        <dbReference type="Proteomes" id="UP000824139"/>
    </source>
</evidence>
<reference evidence="1" key="2">
    <citation type="journal article" date="2021" name="PeerJ">
        <title>Extensive microbial diversity within the chicken gut microbiome revealed by metagenomics and culture.</title>
        <authorList>
            <person name="Gilroy R."/>
            <person name="Ravi A."/>
            <person name="Getino M."/>
            <person name="Pursley I."/>
            <person name="Horton D.L."/>
            <person name="Alikhan N.F."/>
            <person name="Baker D."/>
            <person name="Gharbi K."/>
            <person name="Hall N."/>
            <person name="Watson M."/>
            <person name="Adriaenssens E.M."/>
            <person name="Foster-Nyarko E."/>
            <person name="Jarju S."/>
            <person name="Secka A."/>
            <person name="Antonio M."/>
            <person name="Oren A."/>
            <person name="Chaudhuri R.R."/>
            <person name="La Ragione R."/>
            <person name="Hildebrand F."/>
            <person name="Pallen M.J."/>
        </authorList>
    </citation>
    <scope>NUCLEOTIDE SEQUENCE</scope>
    <source>
        <strain evidence="1">CHK152-2994</strain>
    </source>
</reference>
<dbReference type="AlphaFoldDB" id="A0A9D1FUS7"/>
<protein>
    <submittedName>
        <fullName evidence="1">Uncharacterized protein</fullName>
    </submittedName>
</protein>
<dbReference type="EMBL" id="DVJO01000065">
    <property type="protein sequence ID" value="HIS82562.1"/>
    <property type="molecule type" value="Genomic_DNA"/>
</dbReference>